<comment type="caution">
    <text evidence="1">The sequence shown here is derived from an EMBL/GenBank/DDBJ whole genome shotgun (WGS) entry which is preliminary data.</text>
</comment>
<organism evidence="1 2">
    <name type="scientific">Araneus ventricosus</name>
    <name type="common">Orbweaver spider</name>
    <name type="synonym">Epeira ventricosa</name>
    <dbReference type="NCBI Taxonomy" id="182803"/>
    <lineage>
        <taxon>Eukaryota</taxon>
        <taxon>Metazoa</taxon>
        <taxon>Ecdysozoa</taxon>
        <taxon>Arthropoda</taxon>
        <taxon>Chelicerata</taxon>
        <taxon>Arachnida</taxon>
        <taxon>Araneae</taxon>
        <taxon>Araneomorphae</taxon>
        <taxon>Entelegynae</taxon>
        <taxon>Araneoidea</taxon>
        <taxon>Araneidae</taxon>
        <taxon>Araneus</taxon>
    </lineage>
</organism>
<dbReference type="Proteomes" id="UP000499080">
    <property type="component" value="Unassembled WGS sequence"/>
</dbReference>
<sequence>MGRHTLSICVGEVFCGKVWEKQQTARNASRIIGMYIRTYLRATASQECCLALFPRAAKVPDKPLTALSALREKRVLSNYSQCIRSRSLLLRHFAANDFSDRNGMCVLGLYHAPGHWTG</sequence>
<reference evidence="1 2" key="1">
    <citation type="journal article" date="2019" name="Sci. Rep.">
        <title>Orb-weaving spider Araneus ventricosus genome elucidates the spidroin gene catalogue.</title>
        <authorList>
            <person name="Kono N."/>
            <person name="Nakamura H."/>
            <person name="Ohtoshi R."/>
            <person name="Moran D.A.P."/>
            <person name="Shinohara A."/>
            <person name="Yoshida Y."/>
            <person name="Fujiwara M."/>
            <person name="Mori M."/>
            <person name="Tomita M."/>
            <person name="Arakawa K."/>
        </authorList>
    </citation>
    <scope>NUCLEOTIDE SEQUENCE [LARGE SCALE GENOMIC DNA]</scope>
</reference>
<dbReference type="AlphaFoldDB" id="A0A4Y2X1V5"/>
<dbReference type="EMBL" id="BGPR01069478">
    <property type="protein sequence ID" value="GBO43116.1"/>
    <property type="molecule type" value="Genomic_DNA"/>
</dbReference>
<name>A0A4Y2X1V5_ARAVE</name>
<keyword evidence="2" id="KW-1185">Reference proteome</keyword>
<evidence type="ECO:0000313" key="2">
    <source>
        <dbReference type="Proteomes" id="UP000499080"/>
    </source>
</evidence>
<evidence type="ECO:0000313" key="1">
    <source>
        <dbReference type="EMBL" id="GBO43116.1"/>
    </source>
</evidence>
<proteinExistence type="predicted"/>
<protein>
    <submittedName>
        <fullName evidence="1">Uncharacterized protein</fullName>
    </submittedName>
</protein>
<accession>A0A4Y2X1V5</accession>
<gene>
    <name evidence="1" type="ORF">AVEN_137466_1</name>
</gene>